<dbReference type="SMART" id="SM00387">
    <property type="entry name" value="HATPase_c"/>
    <property type="match status" value="1"/>
</dbReference>
<organism evidence="8 9">
    <name type="scientific">Candidatus Eisenbergiella merdavium</name>
    <dbReference type="NCBI Taxonomy" id="2838551"/>
    <lineage>
        <taxon>Bacteria</taxon>
        <taxon>Bacillati</taxon>
        <taxon>Bacillota</taxon>
        <taxon>Clostridia</taxon>
        <taxon>Lachnospirales</taxon>
        <taxon>Lachnospiraceae</taxon>
        <taxon>Eisenbergiella</taxon>
    </lineage>
</organism>
<protein>
    <recommendedName>
        <fullName evidence="2">histidine kinase</fullName>
        <ecNumber evidence="2">2.7.13.3</ecNumber>
    </recommendedName>
</protein>
<evidence type="ECO:0000256" key="5">
    <source>
        <dbReference type="ARBA" id="ARBA00022777"/>
    </source>
</evidence>
<evidence type="ECO:0000313" key="8">
    <source>
        <dbReference type="EMBL" id="HJC25871.1"/>
    </source>
</evidence>
<evidence type="ECO:0000256" key="3">
    <source>
        <dbReference type="ARBA" id="ARBA00022553"/>
    </source>
</evidence>
<dbReference type="InterPro" id="IPR003594">
    <property type="entry name" value="HATPase_dom"/>
</dbReference>
<comment type="caution">
    <text evidence="8">The sequence shown here is derived from an EMBL/GenBank/DDBJ whole genome shotgun (WGS) entry which is preliminary data.</text>
</comment>
<dbReference type="CDD" id="cd00082">
    <property type="entry name" value="HisKA"/>
    <property type="match status" value="1"/>
</dbReference>
<reference evidence="8" key="1">
    <citation type="journal article" date="2021" name="PeerJ">
        <title>Extensive microbial diversity within the chicken gut microbiome revealed by metagenomics and culture.</title>
        <authorList>
            <person name="Gilroy R."/>
            <person name="Ravi A."/>
            <person name="Getino M."/>
            <person name="Pursley I."/>
            <person name="Horton D.L."/>
            <person name="Alikhan N.F."/>
            <person name="Baker D."/>
            <person name="Gharbi K."/>
            <person name="Hall N."/>
            <person name="Watson M."/>
            <person name="Adriaenssens E.M."/>
            <person name="Foster-Nyarko E."/>
            <person name="Jarju S."/>
            <person name="Secka A."/>
            <person name="Antonio M."/>
            <person name="Oren A."/>
            <person name="Chaudhuri R.R."/>
            <person name="La Ragione R."/>
            <person name="Hildebrand F."/>
            <person name="Pallen M.J."/>
        </authorList>
    </citation>
    <scope>NUCLEOTIDE SEQUENCE</scope>
    <source>
        <strain evidence="8">USAMLcec2-132</strain>
    </source>
</reference>
<dbReference type="PROSITE" id="PS50109">
    <property type="entry name" value="HIS_KIN"/>
    <property type="match status" value="1"/>
</dbReference>
<dbReference type="PANTHER" id="PTHR43711">
    <property type="entry name" value="TWO-COMPONENT HISTIDINE KINASE"/>
    <property type="match status" value="1"/>
</dbReference>
<dbReference type="InterPro" id="IPR003661">
    <property type="entry name" value="HisK_dim/P_dom"/>
</dbReference>
<evidence type="ECO:0000313" key="9">
    <source>
        <dbReference type="Proteomes" id="UP000823891"/>
    </source>
</evidence>
<dbReference type="Proteomes" id="UP000823891">
    <property type="component" value="Unassembled WGS sequence"/>
</dbReference>
<dbReference type="PANTHER" id="PTHR43711:SF1">
    <property type="entry name" value="HISTIDINE KINASE 1"/>
    <property type="match status" value="1"/>
</dbReference>
<dbReference type="SUPFAM" id="SSF55874">
    <property type="entry name" value="ATPase domain of HSP90 chaperone/DNA topoisomerase II/histidine kinase"/>
    <property type="match status" value="1"/>
</dbReference>
<dbReference type="GO" id="GO:0000155">
    <property type="term" value="F:phosphorelay sensor kinase activity"/>
    <property type="evidence" value="ECO:0007669"/>
    <property type="project" value="InterPro"/>
</dbReference>
<evidence type="ECO:0000256" key="4">
    <source>
        <dbReference type="ARBA" id="ARBA00022679"/>
    </source>
</evidence>
<dbReference type="Gene3D" id="3.30.565.10">
    <property type="entry name" value="Histidine kinase-like ATPase, C-terminal domain"/>
    <property type="match status" value="1"/>
</dbReference>
<dbReference type="AlphaFoldDB" id="A0A9D2NI72"/>
<dbReference type="Gene3D" id="1.10.287.130">
    <property type="match status" value="1"/>
</dbReference>
<keyword evidence="5 8" id="KW-0418">Kinase</keyword>
<evidence type="ECO:0000256" key="2">
    <source>
        <dbReference type="ARBA" id="ARBA00012438"/>
    </source>
</evidence>
<evidence type="ECO:0000256" key="1">
    <source>
        <dbReference type="ARBA" id="ARBA00000085"/>
    </source>
</evidence>
<name>A0A9D2NI72_9FIRM</name>
<proteinExistence type="predicted"/>
<dbReference type="EMBL" id="DWWS01000073">
    <property type="protein sequence ID" value="HJC25871.1"/>
    <property type="molecule type" value="Genomic_DNA"/>
</dbReference>
<evidence type="ECO:0000256" key="6">
    <source>
        <dbReference type="ARBA" id="ARBA00023012"/>
    </source>
</evidence>
<dbReference type="Pfam" id="PF02518">
    <property type="entry name" value="HATPase_c"/>
    <property type="match status" value="1"/>
</dbReference>
<keyword evidence="3" id="KW-0597">Phosphoprotein</keyword>
<dbReference type="Pfam" id="PF00512">
    <property type="entry name" value="HisKA"/>
    <property type="match status" value="1"/>
</dbReference>
<gene>
    <name evidence="8" type="ORF">H9761_19610</name>
</gene>
<dbReference type="SMART" id="SM00388">
    <property type="entry name" value="HisKA"/>
    <property type="match status" value="1"/>
</dbReference>
<comment type="catalytic activity">
    <reaction evidence="1">
        <text>ATP + protein L-histidine = ADP + protein N-phospho-L-histidine.</text>
        <dbReference type="EC" id="2.7.13.3"/>
    </reaction>
</comment>
<dbReference type="SUPFAM" id="SSF47384">
    <property type="entry name" value="Homodimeric domain of signal transducing histidine kinase"/>
    <property type="match status" value="1"/>
</dbReference>
<dbReference type="PRINTS" id="PR00344">
    <property type="entry name" value="BCTRLSENSOR"/>
</dbReference>
<dbReference type="InterPro" id="IPR005467">
    <property type="entry name" value="His_kinase_dom"/>
</dbReference>
<dbReference type="InterPro" id="IPR036097">
    <property type="entry name" value="HisK_dim/P_sf"/>
</dbReference>
<dbReference type="InterPro" id="IPR050736">
    <property type="entry name" value="Sensor_HK_Regulatory"/>
</dbReference>
<sequence length="306" mass="34473">MDFFVVLSCILLAALILQVKRYLNIQKEIRYISGRLNTIQLLSENSFLLLPTDHASIKELICAENRLLHDFYKEKNRFEQTKEAMAQVMTNISHDLRTPLTVLKGNTEMLVLQTDDTVRLPDSVRAIAGKVDSKADELIRTIGDYFTLARLASGDYPLKLQRENISQICHDVILDYYDLLEDERFSVEILLPSVPVYADTDAESLKRILKNLIDNAILHGGGGKYLALRVSSAENRTIIEVEDHGKGIPEQYRRRIFSRNYTTAPRSSGNGLGLTIARSLAAKTGAEITVQSTKNEKTVFSIIIKS</sequence>
<keyword evidence="4" id="KW-0808">Transferase</keyword>
<accession>A0A9D2NI72</accession>
<keyword evidence="6" id="KW-0902">Two-component regulatory system</keyword>
<dbReference type="InterPro" id="IPR036890">
    <property type="entry name" value="HATPase_C_sf"/>
</dbReference>
<evidence type="ECO:0000259" key="7">
    <source>
        <dbReference type="PROSITE" id="PS50109"/>
    </source>
</evidence>
<dbReference type="InterPro" id="IPR004358">
    <property type="entry name" value="Sig_transdc_His_kin-like_C"/>
</dbReference>
<reference evidence="8" key="2">
    <citation type="submission" date="2021-04" db="EMBL/GenBank/DDBJ databases">
        <authorList>
            <person name="Gilroy R."/>
        </authorList>
    </citation>
    <scope>NUCLEOTIDE SEQUENCE</scope>
    <source>
        <strain evidence="8">USAMLcec2-132</strain>
    </source>
</reference>
<feature type="domain" description="Histidine kinase" evidence="7">
    <location>
        <begin position="91"/>
        <end position="306"/>
    </location>
</feature>
<dbReference type="EC" id="2.7.13.3" evidence="2"/>